<dbReference type="Proteomes" id="UP000321943">
    <property type="component" value="Chromosome"/>
</dbReference>
<proteinExistence type="predicted"/>
<protein>
    <submittedName>
        <fullName evidence="1">Uncharacterized protein</fullName>
    </submittedName>
</protein>
<evidence type="ECO:0000313" key="1">
    <source>
        <dbReference type="EMBL" id="BBM43850.1"/>
    </source>
</evidence>
<dbReference type="KEGG" id="lwd:JCM16777_2123"/>
<accession>A0A7U6QZX6</accession>
<reference evidence="1 2" key="1">
    <citation type="submission" date="2019-07" db="EMBL/GenBank/DDBJ databases">
        <title>Complete Genome Sequence of Leptotrichia wadei Strain JCM16777.</title>
        <authorList>
            <person name="Watanabe S."/>
            <person name="Cui L."/>
        </authorList>
    </citation>
    <scope>NUCLEOTIDE SEQUENCE [LARGE SCALE GENOMIC DNA]</scope>
    <source>
        <strain evidence="1 2">JCM16777</strain>
    </source>
</reference>
<name>A0A7U6QZX6_9FUSO</name>
<organism evidence="1 2">
    <name type="scientific">Leptotrichia wadei</name>
    <dbReference type="NCBI Taxonomy" id="157687"/>
    <lineage>
        <taxon>Bacteria</taxon>
        <taxon>Fusobacteriati</taxon>
        <taxon>Fusobacteriota</taxon>
        <taxon>Fusobacteriia</taxon>
        <taxon>Fusobacteriales</taxon>
        <taxon>Leptotrichiaceae</taxon>
        <taxon>Leptotrichia</taxon>
    </lineage>
</organism>
<dbReference type="EMBL" id="AP019829">
    <property type="protein sequence ID" value="BBM43850.1"/>
    <property type="molecule type" value="Genomic_DNA"/>
</dbReference>
<sequence>MVLFGPLLGMFMPRIEKLYEKWDLVDGKSQIEKEIEGLE</sequence>
<gene>
    <name evidence="1" type="ORF">JCM16777_2123</name>
</gene>
<evidence type="ECO:0000313" key="2">
    <source>
        <dbReference type="Proteomes" id="UP000321943"/>
    </source>
</evidence>
<dbReference type="AlphaFoldDB" id="A0A7U6QZX6"/>